<sequence>MSYVEMPGAKVPIRMWTDPATVEEGALQQLRNVATLPWIKGLAVMPDVHYGKGATVGSVIAMRGAVCPAAVGVDIGCGMSAVKTSLTANDLPGDLSRLRSKVEQAIPVGRGMHDDPVDPGRMHGFATAGWDDFWGRFDGIADAVKFRQERAGKQMGTLGSGNHFVEICTDSTGAVWLMLHSGSRNIGKELAEFHIGVAQKLPHNQGLVDRDLAVFIADTPQMAAYRNDLFWAQEYAKYNRTIMMALLKDVIRKEFKKAKPTFEPEISAHHNYVAEERYDGMDLLVTRKGAIRAGSGEYGIIPGSMGTGSYIVKGLGNAKSFNSASHGAGRRMSRTAAKRRFSTKDLEEQTRGVECRKDSGVVDEIPGAYKPIEKVIDQQRDLVEVVAKLKQVVCVKG</sequence>
<keyword evidence="6" id="KW-0692">RNA repair</keyword>
<keyword evidence="8" id="KW-0464">Manganese</keyword>
<keyword evidence="11" id="KW-1185">Reference proteome</keyword>
<keyword evidence="4" id="KW-0479">Metal-binding</keyword>
<dbReference type="Pfam" id="PF01139">
    <property type="entry name" value="RtcB"/>
    <property type="match status" value="1"/>
</dbReference>
<evidence type="ECO:0000313" key="10">
    <source>
        <dbReference type="EMBL" id="MFI5680705.1"/>
    </source>
</evidence>
<dbReference type="InterPro" id="IPR001233">
    <property type="entry name" value="RtcB"/>
</dbReference>
<comment type="catalytic activity">
    <reaction evidence="9">
        <text>a 3'-end 3'-phospho-ribonucleotide-RNA + a 5'-end dephospho-ribonucleoside-RNA + GTP = a ribonucleotidyl-ribonucleotide-RNA + GMP + diphosphate</text>
        <dbReference type="Rhea" id="RHEA:68076"/>
        <dbReference type="Rhea" id="RHEA-COMP:10463"/>
        <dbReference type="Rhea" id="RHEA-COMP:13936"/>
        <dbReference type="Rhea" id="RHEA-COMP:17355"/>
        <dbReference type="ChEBI" id="CHEBI:33019"/>
        <dbReference type="ChEBI" id="CHEBI:37565"/>
        <dbReference type="ChEBI" id="CHEBI:58115"/>
        <dbReference type="ChEBI" id="CHEBI:83062"/>
        <dbReference type="ChEBI" id="CHEBI:138284"/>
        <dbReference type="ChEBI" id="CHEBI:173118"/>
        <dbReference type="EC" id="6.5.1.8"/>
    </reaction>
</comment>
<organism evidence="10 11">
    <name type="scientific">Streptomyces cellulosae</name>
    <dbReference type="NCBI Taxonomy" id="1968"/>
    <lineage>
        <taxon>Bacteria</taxon>
        <taxon>Bacillati</taxon>
        <taxon>Actinomycetota</taxon>
        <taxon>Actinomycetes</taxon>
        <taxon>Kitasatosporales</taxon>
        <taxon>Streptomycetaceae</taxon>
        <taxon>Streptomyces</taxon>
    </lineage>
</organism>
<evidence type="ECO:0000256" key="7">
    <source>
        <dbReference type="ARBA" id="ARBA00023134"/>
    </source>
</evidence>
<dbReference type="Gene3D" id="3.90.1860.10">
    <property type="entry name" value="tRNA-splicing ligase RtcB"/>
    <property type="match status" value="1"/>
</dbReference>
<dbReference type="InterPro" id="IPR036025">
    <property type="entry name" value="RtcB-like_sf"/>
</dbReference>
<protein>
    <recommendedName>
        <fullName evidence="2">3'-phosphate/5'-hydroxy nucleic acid ligase</fullName>
        <ecNumber evidence="2">6.5.1.8</ecNumber>
    </recommendedName>
</protein>
<dbReference type="PANTHER" id="PTHR43749">
    <property type="entry name" value="RNA-SPLICING LIGASE RTCB"/>
    <property type="match status" value="1"/>
</dbReference>
<dbReference type="InterPro" id="IPR052915">
    <property type="entry name" value="RtcB-like"/>
</dbReference>
<dbReference type="GO" id="GO:0170057">
    <property type="term" value="F:RNA ligase (GTP) activity"/>
    <property type="evidence" value="ECO:0007669"/>
    <property type="project" value="UniProtKB-EC"/>
</dbReference>
<evidence type="ECO:0000256" key="4">
    <source>
        <dbReference type="ARBA" id="ARBA00022723"/>
    </source>
</evidence>
<accession>A0ABW7YE70</accession>
<gene>
    <name evidence="10" type="ORF">ACIA8P_39925</name>
</gene>
<keyword evidence="7" id="KW-0342">GTP-binding</keyword>
<dbReference type="EMBL" id="JBITDC010000022">
    <property type="protein sequence ID" value="MFI5680705.1"/>
    <property type="molecule type" value="Genomic_DNA"/>
</dbReference>
<evidence type="ECO:0000256" key="3">
    <source>
        <dbReference type="ARBA" id="ARBA00022598"/>
    </source>
</evidence>
<dbReference type="EC" id="6.5.1.8" evidence="2"/>
<proteinExistence type="predicted"/>
<evidence type="ECO:0000313" key="11">
    <source>
        <dbReference type="Proteomes" id="UP001612415"/>
    </source>
</evidence>
<comment type="cofactor">
    <cofactor evidence="1">
        <name>Mn(2+)</name>
        <dbReference type="ChEBI" id="CHEBI:29035"/>
    </cofactor>
</comment>
<dbReference type="RefSeq" id="WP_398661100.1">
    <property type="nucleotide sequence ID" value="NZ_JBITDC010000022.1"/>
</dbReference>
<evidence type="ECO:0000256" key="9">
    <source>
        <dbReference type="ARBA" id="ARBA00047746"/>
    </source>
</evidence>
<evidence type="ECO:0000256" key="8">
    <source>
        <dbReference type="ARBA" id="ARBA00023211"/>
    </source>
</evidence>
<evidence type="ECO:0000256" key="2">
    <source>
        <dbReference type="ARBA" id="ARBA00012726"/>
    </source>
</evidence>
<dbReference type="PANTHER" id="PTHR43749:SF2">
    <property type="entry name" value="RNA-SPLICING LIGASE RTCB"/>
    <property type="match status" value="1"/>
</dbReference>
<reference evidence="10 11" key="1">
    <citation type="submission" date="2024-10" db="EMBL/GenBank/DDBJ databases">
        <title>The Natural Products Discovery Center: Release of the First 8490 Sequenced Strains for Exploring Actinobacteria Biosynthetic Diversity.</title>
        <authorList>
            <person name="Kalkreuter E."/>
            <person name="Kautsar S.A."/>
            <person name="Yang D."/>
            <person name="Bader C.D."/>
            <person name="Teijaro C.N."/>
            <person name="Fluegel L."/>
            <person name="Davis C.M."/>
            <person name="Simpson J.R."/>
            <person name="Lauterbach L."/>
            <person name="Steele A.D."/>
            <person name="Gui C."/>
            <person name="Meng S."/>
            <person name="Li G."/>
            <person name="Viehrig K."/>
            <person name="Ye F."/>
            <person name="Su P."/>
            <person name="Kiefer A.F."/>
            <person name="Nichols A."/>
            <person name="Cepeda A.J."/>
            <person name="Yan W."/>
            <person name="Fan B."/>
            <person name="Jiang Y."/>
            <person name="Adhikari A."/>
            <person name="Zheng C.-J."/>
            <person name="Schuster L."/>
            <person name="Cowan T.M."/>
            <person name="Smanski M.J."/>
            <person name="Chevrette M.G."/>
            <person name="De Carvalho L.P.S."/>
            <person name="Shen B."/>
        </authorList>
    </citation>
    <scope>NUCLEOTIDE SEQUENCE [LARGE SCALE GENOMIC DNA]</scope>
    <source>
        <strain evidence="10 11">NPDC051599</strain>
    </source>
</reference>
<evidence type="ECO:0000256" key="1">
    <source>
        <dbReference type="ARBA" id="ARBA00001936"/>
    </source>
</evidence>
<dbReference type="Proteomes" id="UP001612415">
    <property type="component" value="Unassembled WGS sequence"/>
</dbReference>
<evidence type="ECO:0000256" key="5">
    <source>
        <dbReference type="ARBA" id="ARBA00022741"/>
    </source>
</evidence>
<keyword evidence="5" id="KW-0547">Nucleotide-binding</keyword>
<evidence type="ECO:0000256" key="6">
    <source>
        <dbReference type="ARBA" id="ARBA00022800"/>
    </source>
</evidence>
<comment type="caution">
    <text evidence="10">The sequence shown here is derived from an EMBL/GenBank/DDBJ whole genome shotgun (WGS) entry which is preliminary data.</text>
</comment>
<dbReference type="SUPFAM" id="SSF103365">
    <property type="entry name" value="Hypothetical protein PH1602"/>
    <property type="match status" value="1"/>
</dbReference>
<name>A0ABW7YE70_STRCE</name>
<keyword evidence="3 10" id="KW-0436">Ligase</keyword>